<protein>
    <recommendedName>
        <fullName evidence="4">Outer membrane protein assembly factor BamB</fullName>
    </recommendedName>
</protein>
<name>A0A1I2JL11_9GAMM</name>
<comment type="subcellular location">
    <subcellularLocation>
        <location evidence="4">Cell outer membrane</location>
        <topology evidence="4">Lipid-anchor</topology>
    </subcellularLocation>
</comment>
<dbReference type="Pfam" id="PF13360">
    <property type="entry name" value="PQQ_2"/>
    <property type="match status" value="1"/>
</dbReference>
<keyword evidence="3 4" id="KW-0998">Cell outer membrane</keyword>
<dbReference type="HAMAP" id="MF_00923">
    <property type="entry name" value="OM_assembly_BamB"/>
    <property type="match status" value="1"/>
</dbReference>
<dbReference type="Proteomes" id="UP000199771">
    <property type="component" value="Unassembled WGS sequence"/>
</dbReference>
<keyword evidence="4" id="KW-0564">Palmitate</keyword>
<accession>A0A1I2JL11</accession>
<dbReference type="InterPro" id="IPR015943">
    <property type="entry name" value="WD40/YVTN_repeat-like_dom_sf"/>
</dbReference>
<dbReference type="InterPro" id="IPR002372">
    <property type="entry name" value="PQQ_rpt_dom"/>
</dbReference>
<dbReference type="InterPro" id="IPR018391">
    <property type="entry name" value="PQQ_b-propeller_rpt"/>
</dbReference>
<dbReference type="SUPFAM" id="SSF50998">
    <property type="entry name" value="Quinoprotein alcohol dehydrogenase-like"/>
    <property type="match status" value="1"/>
</dbReference>
<evidence type="ECO:0000256" key="3">
    <source>
        <dbReference type="ARBA" id="ARBA00023237"/>
    </source>
</evidence>
<dbReference type="Gene3D" id="2.130.10.10">
    <property type="entry name" value="YVTN repeat-like/Quinoprotein amine dehydrogenase"/>
    <property type="match status" value="1"/>
</dbReference>
<reference evidence="6 7" key="1">
    <citation type="submission" date="2016-10" db="EMBL/GenBank/DDBJ databases">
        <authorList>
            <person name="de Groot N.N."/>
        </authorList>
    </citation>
    <scope>NUCLEOTIDE SEQUENCE [LARGE SCALE GENOMIC DNA]</scope>
    <source>
        <strain evidence="6 7">DSM 23609</strain>
    </source>
</reference>
<evidence type="ECO:0000259" key="5">
    <source>
        <dbReference type="Pfam" id="PF13360"/>
    </source>
</evidence>
<dbReference type="NCBIfam" id="TIGR03300">
    <property type="entry name" value="assembly_YfgL"/>
    <property type="match status" value="1"/>
</dbReference>
<evidence type="ECO:0000313" key="7">
    <source>
        <dbReference type="Proteomes" id="UP000199771"/>
    </source>
</evidence>
<proteinExistence type="inferred from homology"/>
<keyword evidence="7" id="KW-1185">Reference proteome</keyword>
<dbReference type="PANTHER" id="PTHR34512:SF30">
    <property type="entry name" value="OUTER MEMBRANE PROTEIN ASSEMBLY FACTOR BAMB"/>
    <property type="match status" value="1"/>
</dbReference>
<comment type="similarity">
    <text evidence="4">Belongs to the BamB family.</text>
</comment>
<comment type="subunit">
    <text evidence="4">Part of the Bam complex.</text>
</comment>
<dbReference type="EMBL" id="FOOC01000008">
    <property type="protein sequence ID" value="SFF54660.1"/>
    <property type="molecule type" value="Genomic_DNA"/>
</dbReference>
<evidence type="ECO:0000256" key="4">
    <source>
        <dbReference type="HAMAP-Rule" id="MF_00923"/>
    </source>
</evidence>
<gene>
    <name evidence="4" type="primary">bamB</name>
    <name evidence="6" type="ORF">SAMN04488120_10829</name>
</gene>
<dbReference type="PROSITE" id="PS51257">
    <property type="entry name" value="PROKAR_LIPOPROTEIN"/>
    <property type="match status" value="1"/>
</dbReference>
<dbReference type="InterPro" id="IPR011047">
    <property type="entry name" value="Quinoprotein_ADH-like_sf"/>
</dbReference>
<dbReference type="STRING" id="1076937.SAMN04488120_10829"/>
<dbReference type="GO" id="GO:0043165">
    <property type="term" value="P:Gram-negative-bacterium-type cell outer membrane assembly"/>
    <property type="evidence" value="ECO:0007669"/>
    <property type="project" value="UniProtKB-UniRule"/>
</dbReference>
<dbReference type="SMART" id="SM00564">
    <property type="entry name" value="PQQ"/>
    <property type="match status" value="7"/>
</dbReference>
<dbReference type="GO" id="GO:0009279">
    <property type="term" value="C:cell outer membrane"/>
    <property type="evidence" value="ECO:0007669"/>
    <property type="project" value="UniProtKB-SubCell"/>
</dbReference>
<feature type="domain" description="Pyrrolo-quinoline quinone repeat" evidence="5">
    <location>
        <begin position="75"/>
        <end position="305"/>
    </location>
</feature>
<dbReference type="InterPro" id="IPR017687">
    <property type="entry name" value="BamB"/>
</dbReference>
<evidence type="ECO:0000256" key="2">
    <source>
        <dbReference type="ARBA" id="ARBA00023136"/>
    </source>
</evidence>
<evidence type="ECO:0000313" key="6">
    <source>
        <dbReference type="EMBL" id="SFF54660.1"/>
    </source>
</evidence>
<dbReference type="GO" id="GO:0051205">
    <property type="term" value="P:protein insertion into membrane"/>
    <property type="evidence" value="ECO:0007669"/>
    <property type="project" value="UniProtKB-UniRule"/>
</dbReference>
<sequence>MLVRVLLVAALVGSLGACSKDGKVREPAELQDIVNPQLRLSTVWTARAGEGSGKYRASLDVTVAEDAVYAAEVGGRVYAFDPNTGARLWVTDTDARVISGPSVSGNAVLVGTMEGEVIALKRADGAPYWRSTISSEALATPVGDGNLVIARAGDGRVHALSAVSGSALWMFERTVPSLTLRGLGKPVIDGNRVFVGMDNGRVAALRMADGQPIWEQAVAAPSGRNELERLTDIDGALLLDGGELYVASYGGEVACLDGDTGQVLWRRAVKSYTGPTRIGDIIVVSDESGVVWGLDATTGAAAWKNEDLKYRRLSPPAAFAERIVVGDYEGYLHWLDPKDGRLVARARAGRDPIQAVPVADGALLYVLDTAGRLAAIRAD</sequence>
<keyword evidence="1 4" id="KW-0732">Signal</keyword>
<keyword evidence="4" id="KW-0449">Lipoprotein</keyword>
<dbReference type="PANTHER" id="PTHR34512">
    <property type="entry name" value="CELL SURFACE PROTEIN"/>
    <property type="match status" value="1"/>
</dbReference>
<organism evidence="6 7">
    <name type="scientific">Fontimonas thermophila</name>
    <dbReference type="NCBI Taxonomy" id="1076937"/>
    <lineage>
        <taxon>Bacteria</taxon>
        <taxon>Pseudomonadati</taxon>
        <taxon>Pseudomonadota</taxon>
        <taxon>Gammaproteobacteria</taxon>
        <taxon>Nevskiales</taxon>
        <taxon>Nevskiaceae</taxon>
        <taxon>Fontimonas</taxon>
    </lineage>
</organism>
<keyword evidence="2 4" id="KW-0472">Membrane</keyword>
<comment type="function">
    <text evidence="4">Part of the outer membrane protein assembly complex, which is involved in assembly and insertion of beta-barrel proteins into the outer membrane.</text>
</comment>
<evidence type="ECO:0000256" key="1">
    <source>
        <dbReference type="ARBA" id="ARBA00022729"/>
    </source>
</evidence>
<dbReference type="AlphaFoldDB" id="A0A1I2JL11"/>